<protein>
    <recommendedName>
        <fullName evidence="4">CoA transferase</fullName>
    </recommendedName>
</protein>
<dbReference type="SUPFAM" id="SSF89796">
    <property type="entry name" value="CoA-transferase family III (CaiB/BaiF)"/>
    <property type="match status" value="1"/>
</dbReference>
<dbReference type="Proteomes" id="UP000438448">
    <property type="component" value="Unassembled WGS sequence"/>
</dbReference>
<name>A0A7K0CUB7_9NOCA</name>
<sequence>MNGSEVSPLRAWAASGAMALTGRPDGPPRAAPGRPAARVAEALNRVGELTRVRTGTRPALPGVEILGERAAIAGLTRRGPMSCGGAFRVLRTADGRVGLSLPRAEDLELIPALTECAAQEADPWETVQRWARRTTTSEATQRIALLGLAGSAIPAPEVNSRAGVEITEFGPRRHGREHPIVIDLTALWAGPLCAHLLGLGGARVIKVESISRPDGARFGPPAFFDLLHHGHAMVGLDFHDPRDIDRLRTLIANADLVLEASRARALRQLGIDATACATAGTSWLSITARGRTSNTVGFGDDIAAAAGLVVPDADDLLPCGDALADPLTGACAAEAATRALTAETTQLIDISMLHLTAETTTPTTEPHTVHRRDNTWLVESDTGTYPVATPTARPTPTPAKPLGADNPTYLSALP</sequence>
<evidence type="ECO:0000256" key="1">
    <source>
        <dbReference type="SAM" id="MobiDB-lite"/>
    </source>
</evidence>
<dbReference type="GO" id="GO:0003824">
    <property type="term" value="F:catalytic activity"/>
    <property type="evidence" value="ECO:0007669"/>
    <property type="project" value="InterPro"/>
</dbReference>
<organism evidence="2 3">
    <name type="scientific">Nocardia macrotermitis</name>
    <dbReference type="NCBI Taxonomy" id="2585198"/>
    <lineage>
        <taxon>Bacteria</taxon>
        <taxon>Bacillati</taxon>
        <taxon>Actinomycetota</taxon>
        <taxon>Actinomycetes</taxon>
        <taxon>Mycobacteriales</taxon>
        <taxon>Nocardiaceae</taxon>
        <taxon>Nocardia</taxon>
    </lineage>
</organism>
<dbReference type="RefSeq" id="WP_153407225.1">
    <property type="nucleotide sequence ID" value="NZ_WEGK01000001.1"/>
</dbReference>
<dbReference type="EMBL" id="WEGK01000001">
    <property type="protein sequence ID" value="MQY17069.1"/>
    <property type="molecule type" value="Genomic_DNA"/>
</dbReference>
<dbReference type="PANTHER" id="PTHR48228:SF5">
    <property type="entry name" value="ALPHA-METHYLACYL-COA RACEMASE"/>
    <property type="match status" value="1"/>
</dbReference>
<dbReference type="InterPro" id="IPR050509">
    <property type="entry name" value="CoA-transferase_III"/>
</dbReference>
<reference evidence="2 3" key="1">
    <citation type="submission" date="2019-10" db="EMBL/GenBank/DDBJ databases">
        <title>Nocardia macrotermitis sp. nov. and Nocardia aurantia sp. nov., isolated from the gut of fungus growing-termite Macrotermes natalensis.</title>
        <authorList>
            <person name="Benndorf R."/>
            <person name="Schwitalla J."/>
            <person name="Martin K."/>
            <person name="De Beer W."/>
            <person name="Kaster A.-K."/>
            <person name="Vollmers J."/>
            <person name="Poulsen M."/>
            <person name="Beemelmanns C."/>
        </authorList>
    </citation>
    <scope>NUCLEOTIDE SEQUENCE [LARGE SCALE GENOMIC DNA]</scope>
    <source>
        <strain evidence="2 3">RB20</strain>
    </source>
</reference>
<evidence type="ECO:0000313" key="3">
    <source>
        <dbReference type="Proteomes" id="UP000438448"/>
    </source>
</evidence>
<dbReference type="InterPro" id="IPR023606">
    <property type="entry name" value="CoA-Trfase_III_dom_1_sf"/>
</dbReference>
<proteinExistence type="predicted"/>
<dbReference type="PANTHER" id="PTHR48228">
    <property type="entry name" value="SUCCINYL-COA--D-CITRAMALATE COA-TRANSFERASE"/>
    <property type="match status" value="1"/>
</dbReference>
<keyword evidence="3" id="KW-1185">Reference proteome</keyword>
<feature type="region of interest" description="Disordered" evidence="1">
    <location>
        <begin position="360"/>
        <end position="414"/>
    </location>
</feature>
<dbReference type="OrthoDB" id="4909260at2"/>
<comment type="caution">
    <text evidence="2">The sequence shown here is derived from an EMBL/GenBank/DDBJ whole genome shotgun (WGS) entry which is preliminary data.</text>
</comment>
<dbReference type="Pfam" id="PF02515">
    <property type="entry name" value="CoA_transf_3"/>
    <property type="match status" value="1"/>
</dbReference>
<evidence type="ECO:0000313" key="2">
    <source>
        <dbReference type="EMBL" id="MQY17069.1"/>
    </source>
</evidence>
<gene>
    <name evidence="2" type="ORF">NRB20_01320</name>
</gene>
<dbReference type="Gene3D" id="3.40.50.10540">
    <property type="entry name" value="Crotonobetainyl-coa:carnitine coa-transferase, domain 1"/>
    <property type="match status" value="1"/>
</dbReference>
<dbReference type="InterPro" id="IPR003673">
    <property type="entry name" value="CoA-Trfase_fam_III"/>
</dbReference>
<evidence type="ECO:0008006" key="4">
    <source>
        <dbReference type="Google" id="ProtNLM"/>
    </source>
</evidence>
<accession>A0A7K0CUB7</accession>
<dbReference type="AlphaFoldDB" id="A0A7K0CUB7"/>